<gene>
    <name evidence="9" type="primary">ftsQ</name>
    <name evidence="11" type="ORF">L2725_21955</name>
</gene>
<evidence type="ECO:0000256" key="1">
    <source>
        <dbReference type="ARBA" id="ARBA00004370"/>
    </source>
</evidence>
<dbReference type="PANTHER" id="PTHR35851:SF1">
    <property type="entry name" value="CELL DIVISION PROTEIN FTSQ"/>
    <property type="match status" value="1"/>
</dbReference>
<dbReference type="InterPro" id="IPR045335">
    <property type="entry name" value="FtsQ_C_sf"/>
</dbReference>
<dbReference type="Gene3D" id="3.10.20.310">
    <property type="entry name" value="membrane protein fhac"/>
    <property type="match status" value="1"/>
</dbReference>
<evidence type="ECO:0000256" key="7">
    <source>
        <dbReference type="ARBA" id="ARBA00023136"/>
    </source>
</evidence>
<dbReference type="PROSITE" id="PS51779">
    <property type="entry name" value="POTRA"/>
    <property type="match status" value="1"/>
</dbReference>
<dbReference type="EMBL" id="JAKIKT010000014">
    <property type="protein sequence ID" value="MCL2916404.1"/>
    <property type="molecule type" value="Genomic_DNA"/>
</dbReference>
<keyword evidence="8 9" id="KW-0131">Cell cycle</keyword>
<keyword evidence="2 9" id="KW-1003">Cell membrane</keyword>
<evidence type="ECO:0000256" key="3">
    <source>
        <dbReference type="ARBA" id="ARBA00022519"/>
    </source>
</evidence>
<comment type="subunit">
    <text evidence="9">Part of a complex composed of FtsB, FtsL and FtsQ.</text>
</comment>
<evidence type="ECO:0000256" key="6">
    <source>
        <dbReference type="ARBA" id="ARBA00022989"/>
    </source>
</evidence>
<organism evidence="11 12">
    <name type="scientific">Shewanella corallii</name>
    <dbReference type="NCBI Taxonomy" id="560080"/>
    <lineage>
        <taxon>Bacteria</taxon>
        <taxon>Pseudomonadati</taxon>
        <taxon>Pseudomonadota</taxon>
        <taxon>Gammaproteobacteria</taxon>
        <taxon>Alteromonadales</taxon>
        <taxon>Shewanellaceae</taxon>
        <taxon>Shewanella</taxon>
    </lineage>
</organism>
<name>A0ABT0ND50_9GAMM</name>
<evidence type="ECO:0000256" key="8">
    <source>
        <dbReference type="ARBA" id="ARBA00023306"/>
    </source>
</evidence>
<dbReference type="Proteomes" id="UP001202831">
    <property type="component" value="Unassembled WGS sequence"/>
</dbReference>
<evidence type="ECO:0000256" key="2">
    <source>
        <dbReference type="ARBA" id="ARBA00022475"/>
    </source>
</evidence>
<dbReference type="InterPro" id="IPR005548">
    <property type="entry name" value="Cell_div_FtsQ/DivIB_C"/>
</dbReference>
<protein>
    <recommendedName>
        <fullName evidence="9">Cell division protein FtsQ</fullName>
    </recommendedName>
</protein>
<feature type="domain" description="POTRA" evidence="10">
    <location>
        <begin position="52"/>
        <end position="121"/>
    </location>
</feature>
<dbReference type="InterPro" id="IPR026579">
    <property type="entry name" value="FtsQ"/>
</dbReference>
<keyword evidence="12" id="KW-1185">Reference proteome</keyword>
<keyword evidence="7 9" id="KW-0472">Membrane</keyword>
<comment type="similarity">
    <text evidence="9">Belongs to the FtsQ/DivIB family. FtsQ subfamily.</text>
</comment>
<evidence type="ECO:0000256" key="4">
    <source>
        <dbReference type="ARBA" id="ARBA00022618"/>
    </source>
</evidence>
<evidence type="ECO:0000256" key="5">
    <source>
        <dbReference type="ARBA" id="ARBA00022692"/>
    </source>
</evidence>
<evidence type="ECO:0000313" key="12">
    <source>
        <dbReference type="Proteomes" id="UP001202831"/>
    </source>
</evidence>
<keyword evidence="3 9" id="KW-0997">Cell inner membrane</keyword>
<dbReference type="InterPro" id="IPR013685">
    <property type="entry name" value="POTRA_FtsQ_type"/>
</dbReference>
<dbReference type="RefSeq" id="WP_249250939.1">
    <property type="nucleotide sequence ID" value="NZ_JAKIKT010000014.1"/>
</dbReference>
<dbReference type="Gene3D" id="3.40.50.11690">
    <property type="entry name" value="Cell division protein FtsQ/DivIB"/>
    <property type="match status" value="1"/>
</dbReference>
<evidence type="ECO:0000256" key="9">
    <source>
        <dbReference type="HAMAP-Rule" id="MF_00911"/>
    </source>
</evidence>
<sequence>MSWKDKMRHWRQRLAAVDWYLVSGLAFLLLVISAFSLSALRLHDLLGDAEALPIESVIIKGDRQYTSDAEIQAALQSLMRRSFFSADVNQVQEALEELPWVYQASVRRKWPARLKVFLQEQQPVAHWNGDKWLNEHGQVFEAPHKEGIDQLPQLAGPDAMAKDVLTSYRQIRELLQINGFGLKSLSLNARHAWRAVLDNGVMLELGREDKMARIQRFINVYPVLAKQPNKVARVDLRYDTGLAVGWDDAQQESR</sequence>
<comment type="function">
    <text evidence="9">Essential cell division protein. May link together the upstream cell division proteins, which are predominantly cytoplasmic, with the downstream cell division proteins, which are predominantly periplasmic. May control correct divisome assembly.</text>
</comment>
<comment type="caution">
    <text evidence="11">The sequence shown here is derived from an EMBL/GenBank/DDBJ whole genome shotgun (WGS) entry which is preliminary data.</text>
</comment>
<dbReference type="HAMAP" id="MF_00911">
    <property type="entry name" value="FtsQ_subfam"/>
    <property type="match status" value="1"/>
</dbReference>
<dbReference type="PANTHER" id="PTHR35851">
    <property type="entry name" value="CELL DIVISION PROTEIN FTSQ"/>
    <property type="match status" value="1"/>
</dbReference>
<comment type="subcellular location">
    <subcellularLocation>
        <location evidence="9">Cell inner membrane</location>
        <topology evidence="9">Single-pass type II membrane protein</topology>
    </subcellularLocation>
    <subcellularLocation>
        <location evidence="1">Membrane</location>
    </subcellularLocation>
    <text evidence="9">Localizes to the division septum.</text>
</comment>
<keyword evidence="6 9" id="KW-1133">Transmembrane helix</keyword>
<dbReference type="Pfam" id="PF08478">
    <property type="entry name" value="POTRA_1"/>
    <property type="match status" value="1"/>
</dbReference>
<evidence type="ECO:0000313" key="11">
    <source>
        <dbReference type="EMBL" id="MCL2916404.1"/>
    </source>
</evidence>
<keyword evidence="5 9" id="KW-0812">Transmembrane</keyword>
<keyword evidence="4 9" id="KW-0132">Cell division</keyword>
<dbReference type="Pfam" id="PF03799">
    <property type="entry name" value="FtsQ_DivIB_C"/>
    <property type="match status" value="1"/>
</dbReference>
<dbReference type="GO" id="GO:0051301">
    <property type="term" value="P:cell division"/>
    <property type="evidence" value="ECO:0007669"/>
    <property type="project" value="UniProtKB-KW"/>
</dbReference>
<dbReference type="InterPro" id="IPR034746">
    <property type="entry name" value="POTRA"/>
</dbReference>
<evidence type="ECO:0000259" key="10">
    <source>
        <dbReference type="PROSITE" id="PS51779"/>
    </source>
</evidence>
<proteinExistence type="inferred from homology"/>
<accession>A0ABT0ND50</accession>
<reference evidence="11 12" key="1">
    <citation type="submission" date="2022-01" db="EMBL/GenBank/DDBJ databases">
        <title>Whole genome-based taxonomy of the Shewanellaceae.</title>
        <authorList>
            <person name="Martin-Rodriguez A.J."/>
        </authorList>
    </citation>
    <scope>NUCLEOTIDE SEQUENCE [LARGE SCALE GENOMIC DNA]</scope>
    <source>
        <strain evidence="11 12">DSM 21332</strain>
    </source>
</reference>